<evidence type="ECO:0000256" key="1">
    <source>
        <dbReference type="SAM" id="Coils"/>
    </source>
</evidence>
<sequence length="73" mass="8393">MAHRIDSYCGTSYVDTEAESMNGFYPVGPHLYELCLENQQLNLDKALCEALQATKNIEELGKRITRRDKEKNE</sequence>
<dbReference type="EMBL" id="LAZR01036738">
    <property type="protein sequence ID" value="KKL24056.1"/>
    <property type="molecule type" value="Genomic_DNA"/>
</dbReference>
<proteinExistence type="predicted"/>
<keyword evidence="1" id="KW-0175">Coiled coil</keyword>
<comment type="caution">
    <text evidence="2">The sequence shown here is derived from an EMBL/GenBank/DDBJ whole genome shotgun (WGS) entry which is preliminary data.</text>
</comment>
<organism evidence="2">
    <name type="scientific">marine sediment metagenome</name>
    <dbReference type="NCBI Taxonomy" id="412755"/>
    <lineage>
        <taxon>unclassified sequences</taxon>
        <taxon>metagenomes</taxon>
        <taxon>ecological metagenomes</taxon>
    </lineage>
</organism>
<protein>
    <submittedName>
        <fullName evidence="2">Uncharacterized protein</fullName>
    </submittedName>
</protein>
<evidence type="ECO:0000313" key="2">
    <source>
        <dbReference type="EMBL" id="KKL24056.1"/>
    </source>
</evidence>
<name>A0A0F9E2A4_9ZZZZ</name>
<dbReference type="AlphaFoldDB" id="A0A0F9E2A4"/>
<accession>A0A0F9E2A4</accession>
<gene>
    <name evidence="2" type="ORF">LCGC14_2419210</name>
</gene>
<reference evidence="2" key="1">
    <citation type="journal article" date="2015" name="Nature">
        <title>Complex archaea that bridge the gap between prokaryotes and eukaryotes.</title>
        <authorList>
            <person name="Spang A."/>
            <person name="Saw J.H."/>
            <person name="Jorgensen S.L."/>
            <person name="Zaremba-Niedzwiedzka K."/>
            <person name="Martijn J."/>
            <person name="Lind A.E."/>
            <person name="van Eijk R."/>
            <person name="Schleper C."/>
            <person name="Guy L."/>
            <person name="Ettema T.J."/>
        </authorList>
    </citation>
    <scope>NUCLEOTIDE SEQUENCE</scope>
</reference>
<feature type="coiled-coil region" evidence="1">
    <location>
        <begin position="36"/>
        <end position="63"/>
    </location>
</feature>